<evidence type="ECO:0000259" key="4">
    <source>
        <dbReference type="PROSITE" id="PS01124"/>
    </source>
</evidence>
<dbReference type="PROSITE" id="PS00041">
    <property type="entry name" value="HTH_ARAC_FAMILY_1"/>
    <property type="match status" value="1"/>
</dbReference>
<dbReference type="SMART" id="SM00342">
    <property type="entry name" value="HTH_ARAC"/>
    <property type="match status" value="1"/>
</dbReference>
<gene>
    <name evidence="5" type="primary">rhaS_7</name>
    <name evidence="5" type="ORF">PS673_02297</name>
</gene>
<dbReference type="Pfam" id="PF12833">
    <property type="entry name" value="HTH_18"/>
    <property type="match status" value="1"/>
</dbReference>
<proteinExistence type="predicted"/>
<dbReference type="RefSeq" id="WP_154860346.1">
    <property type="nucleotide sequence ID" value="NZ_CABVHB010000014.1"/>
</dbReference>
<name>A0A5E6SK75_PSEFL</name>
<dbReference type="PRINTS" id="PR00032">
    <property type="entry name" value="HTHARAC"/>
</dbReference>
<evidence type="ECO:0000256" key="3">
    <source>
        <dbReference type="ARBA" id="ARBA00023163"/>
    </source>
</evidence>
<dbReference type="InterPro" id="IPR011006">
    <property type="entry name" value="CheY-like_superfamily"/>
</dbReference>
<dbReference type="GO" id="GO:0009893">
    <property type="term" value="P:positive regulation of metabolic process"/>
    <property type="evidence" value="ECO:0007669"/>
    <property type="project" value="UniProtKB-ARBA"/>
</dbReference>
<keyword evidence="3" id="KW-0804">Transcription</keyword>
<evidence type="ECO:0000256" key="2">
    <source>
        <dbReference type="ARBA" id="ARBA00023125"/>
    </source>
</evidence>
<evidence type="ECO:0000313" key="6">
    <source>
        <dbReference type="Proteomes" id="UP000344274"/>
    </source>
</evidence>
<dbReference type="AlphaFoldDB" id="A0A5E6SK75"/>
<feature type="domain" description="HTH araC/xylS-type" evidence="4">
    <location>
        <begin position="161"/>
        <end position="259"/>
    </location>
</feature>
<sequence>MTSNLTKRPSLLWFDLTHDRSTKELVAQFEGSCDCNLAKNSVLPIREQADMICVHFDRPDTPGLRLLLEIKRTTPSIPITMFTVQHSEELAVWAMRSSVWEYMVLPLSTTEKKRYLTAVVQLCELRRNAHGQVKSSQIDHAPTLPDSIRRTSGHQKHQALNNVMLYIEQHFRDSIDQRELAQRCGMTTFRFSRLFKEANGLGFTDYILDKRMNFAKELLDNSQMPITSIGYEAGFKDPSYFARAFKQFANCTPSEYRLARQLRAAAAVQLEQDEETSEALESLVQSLSS</sequence>
<dbReference type="PANTHER" id="PTHR43280">
    <property type="entry name" value="ARAC-FAMILY TRANSCRIPTIONAL REGULATOR"/>
    <property type="match status" value="1"/>
</dbReference>
<dbReference type="InterPro" id="IPR018060">
    <property type="entry name" value="HTH_AraC"/>
</dbReference>
<dbReference type="EMBL" id="CABVHB010000014">
    <property type="protein sequence ID" value="VVM81394.1"/>
    <property type="molecule type" value="Genomic_DNA"/>
</dbReference>
<dbReference type="SUPFAM" id="SSF52172">
    <property type="entry name" value="CheY-like"/>
    <property type="match status" value="1"/>
</dbReference>
<evidence type="ECO:0000256" key="1">
    <source>
        <dbReference type="ARBA" id="ARBA00023015"/>
    </source>
</evidence>
<keyword evidence="1" id="KW-0805">Transcription regulation</keyword>
<dbReference type="InterPro" id="IPR018062">
    <property type="entry name" value="HTH_AraC-typ_CS"/>
</dbReference>
<dbReference type="SUPFAM" id="SSF46689">
    <property type="entry name" value="Homeodomain-like"/>
    <property type="match status" value="2"/>
</dbReference>
<dbReference type="Gene3D" id="1.10.10.60">
    <property type="entry name" value="Homeodomain-like"/>
    <property type="match status" value="2"/>
</dbReference>
<dbReference type="Proteomes" id="UP000344274">
    <property type="component" value="Unassembled WGS sequence"/>
</dbReference>
<dbReference type="PANTHER" id="PTHR43280:SF2">
    <property type="entry name" value="HTH-TYPE TRANSCRIPTIONAL REGULATOR EXSA"/>
    <property type="match status" value="1"/>
</dbReference>
<dbReference type="InterPro" id="IPR020449">
    <property type="entry name" value="Tscrpt_reg_AraC-type_HTH"/>
</dbReference>
<dbReference type="GO" id="GO:0003700">
    <property type="term" value="F:DNA-binding transcription factor activity"/>
    <property type="evidence" value="ECO:0007669"/>
    <property type="project" value="InterPro"/>
</dbReference>
<dbReference type="InterPro" id="IPR009057">
    <property type="entry name" value="Homeodomain-like_sf"/>
</dbReference>
<dbReference type="GO" id="GO:0043565">
    <property type="term" value="F:sequence-specific DNA binding"/>
    <property type="evidence" value="ECO:0007669"/>
    <property type="project" value="InterPro"/>
</dbReference>
<evidence type="ECO:0000313" key="5">
    <source>
        <dbReference type="EMBL" id="VVM81394.1"/>
    </source>
</evidence>
<reference evidence="5 6" key="1">
    <citation type="submission" date="2019-09" db="EMBL/GenBank/DDBJ databases">
        <authorList>
            <person name="Chandra G."/>
            <person name="Truman W A."/>
        </authorList>
    </citation>
    <scope>NUCLEOTIDE SEQUENCE [LARGE SCALE GENOMIC DNA]</scope>
    <source>
        <strain evidence="5">PS673</strain>
    </source>
</reference>
<protein>
    <submittedName>
        <fullName evidence="5">HTH-type transcriptional activator RhaS</fullName>
    </submittedName>
</protein>
<keyword evidence="2" id="KW-0238">DNA-binding</keyword>
<dbReference type="PROSITE" id="PS01124">
    <property type="entry name" value="HTH_ARAC_FAMILY_2"/>
    <property type="match status" value="1"/>
</dbReference>
<dbReference type="Gene3D" id="3.40.50.2300">
    <property type="match status" value="1"/>
</dbReference>
<accession>A0A5E6SK75</accession>
<organism evidence="5 6">
    <name type="scientific">Pseudomonas fluorescens</name>
    <dbReference type="NCBI Taxonomy" id="294"/>
    <lineage>
        <taxon>Bacteria</taxon>
        <taxon>Pseudomonadati</taxon>
        <taxon>Pseudomonadota</taxon>
        <taxon>Gammaproteobacteria</taxon>
        <taxon>Pseudomonadales</taxon>
        <taxon>Pseudomonadaceae</taxon>
        <taxon>Pseudomonas</taxon>
    </lineage>
</organism>